<evidence type="ECO:0000256" key="2">
    <source>
        <dbReference type="ARBA" id="ARBA00022741"/>
    </source>
</evidence>
<dbReference type="Pfam" id="PF03133">
    <property type="entry name" value="TTL"/>
    <property type="match status" value="1"/>
</dbReference>
<dbReference type="SUPFAM" id="SSF56059">
    <property type="entry name" value="Glutathione synthetase ATP-binding domain-like"/>
    <property type="match status" value="1"/>
</dbReference>
<evidence type="ECO:0000313" key="6">
    <source>
        <dbReference type="RefSeq" id="XP_025414174.1"/>
    </source>
</evidence>
<accession>A0A8B8FT80</accession>
<dbReference type="PANTHER" id="PTHR12241">
    <property type="entry name" value="TUBULIN POLYGLUTAMYLASE"/>
    <property type="match status" value="1"/>
</dbReference>
<keyword evidence="1" id="KW-0436">Ligase</keyword>
<dbReference type="GeneID" id="112686186"/>
<dbReference type="RefSeq" id="XP_025414174.1">
    <property type="nucleotide sequence ID" value="XM_025558389.1"/>
</dbReference>
<dbReference type="GO" id="GO:0005524">
    <property type="term" value="F:ATP binding"/>
    <property type="evidence" value="ECO:0007669"/>
    <property type="project" value="UniProtKB-KW"/>
</dbReference>
<dbReference type="Proteomes" id="UP000694846">
    <property type="component" value="Unplaced"/>
</dbReference>
<dbReference type="InterPro" id="IPR004344">
    <property type="entry name" value="TTL/TTLL_fam"/>
</dbReference>
<name>A0A8B8FT80_9HEMI</name>
<feature type="compositionally biased region" description="Polar residues" evidence="4">
    <location>
        <begin position="449"/>
        <end position="458"/>
    </location>
</feature>
<dbReference type="GO" id="GO:0036064">
    <property type="term" value="C:ciliary basal body"/>
    <property type="evidence" value="ECO:0007669"/>
    <property type="project" value="TreeGrafter"/>
</dbReference>
<dbReference type="GO" id="GO:0070740">
    <property type="term" value="F:tubulin-glutamic acid ligase activity"/>
    <property type="evidence" value="ECO:0007669"/>
    <property type="project" value="TreeGrafter"/>
</dbReference>
<dbReference type="Gene3D" id="3.30.470.20">
    <property type="entry name" value="ATP-grasp fold, B domain"/>
    <property type="match status" value="1"/>
</dbReference>
<evidence type="ECO:0000256" key="3">
    <source>
        <dbReference type="ARBA" id="ARBA00022840"/>
    </source>
</evidence>
<evidence type="ECO:0000256" key="1">
    <source>
        <dbReference type="ARBA" id="ARBA00022598"/>
    </source>
</evidence>
<dbReference type="OrthoDB" id="277439at2759"/>
<feature type="compositionally biased region" description="Low complexity" evidence="4">
    <location>
        <begin position="425"/>
        <end position="440"/>
    </location>
</feature>
<protein>
    <submittedName>
        <fullName evidence="6">Probable tubulin polyglutamylase TTLL2</fullName>
    </submittedName>
</protein>
<proteinExistence type="predicted"/>
<feature type="compositionally biased region" description="Low complexity" evidence="4">
    <location>
        <begin position="400"/>
        <end position="418"/>
    </location>
</feature>
<evidence type="ECO:0000256" key="4">
    <source>
        <dbReference type="SAM" id="MobiDB-lite"/>
    </source>
</evidence>
<dbReference type="GO" id="GO:0015631">
    <property type="term" value="F:tubulin binding"/>
    <property type="evidence" value="ECO:0007669"/>
    <property type="project" value="TreeGrafter"/>
</dbReference>
<reference evidence="6" key="1">
    <citation type="submission" date="2025-08" db="UniProtKB">
        <authorList>
            <consortium name="RefSeq"/>
        </authorList>
    </citation>
    <scope>IDENTIFICATION</scope>
</reference>
<keyword evidence="5" id="KW-1185">Reference proteome</keyword>
<feature type="region of interest" description="Disordered" evidence="4">
    <location>
        <begin position="374"/>
        <end position="468"/>
    </location>
</feature>
<dbReference type="PANTHER" id="PTHR12241:SF118">
    <property type="entry name" value="TUBULIN POLYGLUTAMYLASE TTLL2-RELATED"/>
    <property type="match status" value="1"/>
</dbReference>
<organism evidence="5 6">
    <name type="scientific">Sipha flava</name>
    <name type="common">yellow sugarcane aphid</name>
    <dbReference type="NCBI Taxonomy" id="143950"/>
    <lineage>
        <taxon>Eukaryota</taxon>
        <taxon>Metazoa</taxon>
        <taxon>Ecdysozoa</taxon>
        <taxon>Arthropoda</taxon>
        <taxon>Hexapoda</taxon>
        <taxon>Insecta</taxon>
        <taxon>Pterygota</taxon>
        <taxon>Neoptera</taxon>
        <taxon>Paraneoptera</taxon>
        <taxon>Hemiptera</taxon>
        <taxon>Sternorrhyncha</taxon>
        <taxon>Aphidomorpha</taxon>
        <taxon>Aphidoidea</taxon>
        <taxon>Aphididae</taxon>
        <taxon>Sipha</taxon>
    </lineage>
</organism>
<gene>
    <name evidence="6" type="primary">LOC112686186</name>
</gene>
<dbReference type="AlphaFoldDB" id="A0A8B8FT80"/>
<evidence type="ECO:0000313" key="5">
    <source>
        <dbReference type="Proteomes" id="UP000694846"/>
    </source>
</evidence>
<keyword evidence="3" id="KW-0067">ATP-binding</keyword>
<dbReference type="PROSITE" id="PS51221">
    <property type="entry name" value="TTL"/>
    <property type="match status" value="1"/>
</dbReference>
<dbReference type="GO" id="GO:0000226">
    <property type="term" value="P:microtubule cytoskeleton organization"/>
    <property type="evidence" value="ECO:0007669"/>
    <property type="project" value="TreeGrafter"/>
</dbReference>
<keyword evidence="2" id="KW-0547">Nucleotide-binding</keyword>
<feature type="region of interest" description="Disordered" evidence="4">
    <location>
        <begin position="495"/>
        <end position="522"/>
    </location>
</feature>
<sequence length="580" mass="64747">MSSTAPEDRPFIFRVNENGTGPALIKQVCQERGWKEYEGTKNGDSTWSAWSVPADEYWNLWWKSAGFSLSHYKHQKIWQFSNHIPSGSTLCRKDNLWRYLKRMKNIFGSSLFDFSPDSYNLPLEYTKLAAECSHDSDIGEKSIWICKPVGKSQGKGISLISQIGELVYDTNIVVQKYVKNPMLIGGYKYDLRLYVLVPSFHPLTIYMYREGLTRFSTDKYSLNNLDNLFAHLTNSSINKLGPNYSETKEKIGLGCKWTLQQLRQYIRQSGINDWLLWQKISVLVCLTLASQCTSKGIPNTSNCFELYGFDVLVDSDLKPWLLEVNLSPALGNDCDVDNQVKRPLLHDMFDLLGLPMCNTGLSLFRMACRSASGPRFGDGGRPSALAAAATEKWKSKRKTNINNNDSNTSNHNNNNNKNYDALMTSAPQQPSAPRQPSSLQYGAGKQRGANVQLSSADTCGSPVWGNGQDWRRPVDAEGDWVRVYPFVPAAEFAAHSPRPRTGSRPPSQQFTAGPGFPSSAAANESNAARATIKNIQEYLRCCKKVARSCEGLTAAVADGELNDKLKDLFPGATKPWLPPN</sequence>